<feature type="transmembrane region" description="Helical" evidence="7">
    <location>
        <begin position="241"/>
        <end position="259"/>
    </location>
</feature>
<evidence type="ECO:0000256" key="4">
    <source>
        <dbReference type="ARBA" id="ARBA00022692"/>
    </source>
</evidence>
<dbReference type="EMBL" id="JAUSUG010000017">
    <property type="protein sequence ID" value="MDQ0256539.1"/>
    <property type="molecule type" value="Genomic_DNA"/>
</dbReference>
<evidence type="ECO:0000256" key="6">
    <source>
        <dbReference type="ARBA" id="ARBA00023136"/>
    </source>
</evidence>
<evidence type="ECO:0000256" key="7">
    <source>
        <dbReference type="RuleBase" id="RU363032"/>
    </source>
</evidence>
<organism evidence="9 10">
    <name type="scientific">Evansella vedderi</name>
    <dbReference type="NCBI Taxonomy" id="38282"/>
    <lineage>
        <taxon>Bacteria</taxon>
        <taxon>Bacillati</taxon>
        <taxon>Bacillota</taxon>
        <taxon>Bacilli</taxon>
        <taxon>Bacillales</taxon>
        <taxon>Bacillaceae</taxon>
        <taxon>Evansella</taxon>
    </lineage>
</organism>
<evidence type="ECO:0000256" key="5">
    <source>
        <dbReference type="ARBA" id="ARBA00022989"/>
    </source>
</evidence>
<feature type="transmembrane region" description="Helical" evidence="7">
    <location>
        <begin position="17"/>
        <end position="36"/>
    </location>
</feature>
<dbReference type="NCBIfam" id="TIGR01097">
    <property type="entry name" value="PhnE"/>
    <property type="match status" value="1"/>
</dbReference>
<dbReference type="PANTHER" id="PTHR30043">
    <property type="entry name" value="PHOSPHONATES TRANSPORT SYSTEM PERMEASE PROTEIN"/>
    <property type="match status" value="1"/>
</dbReference>
<keyword evidence="4 7" id="KW-0812">Transmembrane</keyword>
<comment type="caution">
    <text evidence="9">The sequence shown here is derived from an EMBL/GenBank/DDBJ whole genome shotgun (WGS) entry which is preliminary data.</text>
</comment>
<reference evidence="9 10" key="1">
    <citation type="submission" date="2023-07" db="EMBL/GenBank/DDBJ databases">
        <title>Genomic Encyclopedia of Type Strains, Phase IV (KMG-IV): sequencing the most valuable type-strain genomes for metagenomic binning, comparative biology and taxonomic classification.</title>
        <authorList>
            <person name="Goeker M."/>
        </authorList>
    </citation>
    <scope>NUCLEOTIDE SEQUENCE [LARGE SCALE GENOMIC DNA]</scope>
    <source>
        <strain evidence="9 10">DSM 9768</strain>
    </source>
</reference>
<dbReference type="Gene3D" id="1.10.3720.10">
    <property type="entry name" value="MetI-like"/>
    <property type="match status" value="1"/>
</dbReference>
<comment type="subcellular location">
    <subcellularLocation>
        <location evidence="2">Cell envelope</location>
    </subcellularLocation>
    <subcellularLocation>
        <location evidence="7">Cell membrane</location>
        <topology evidence="7">Multi-pass membrane protein</topology>
    </subcellularLocation>
    <subcellularLocation>
        <location evidence="1">Membrane</location>
        <topology evidence="1">Multi-pass membrane protein</topology>
    </subcellularLocation>
</comment>
<feature type="transmembrane region" description="Helical" evidence="7">
    <location>
        <begin position="216"/>
        <end position="235"/>
    </location>
</feature>
<evidence type="ECO:0000256" key="1">
    <source>
        <dbReference type="ARBA" id="ARBA00004141"/>
    </source>
</evidence>
<dbReference type="InterPro" id="IPR000515">
    <property type="entry name" value="MetI-like"/>
</dbReference>
<evidence type="ECO:0000313" key="9">
    <source>
        <dbReference type="EMBL" id="MDQ0256539.1"/>
    </source>
</evidence>
<evidence type="ECO:0000313" key="10">
    <source>
        <dbReference type="Proteomes" id="UP001230005"/>
    </source>
</evidence>
<dbReference type="PANTHER" id="PTHR30043:SF8">
    <property type="entry name" value="ABC TRANSPORTER, PERMEASE PROTEIN CC0363, PUTATIVE-RELATED"/>
    <property type="match status" value="1"/>
</dbReference>
<dbReference type="PROSITE" id="PS50928">
    <property type="entry name" value="ABC_TM1"/>
    <property type="match status" value="1"/>
</dbReference>
<name>A0ABU0A097_9BACI</name>
<accession>A0ABU0A097</accession>
<evidence type="ECO:0000256" key="2">
    <source>
        <dbReference type="ARBA" id="ARBA00004196"/>
    </source>
</evidence>
<dbReference type="InterPro" id="IPR005769">
    <property type="entry name" value="PhnE/PtxC"/>
</dbReference>
<keyword evidence="3 7" id="KW-0813">Transport</keyword>
<dbReference type="RefSeq" id="WP_307328813.1">
    <property type="nucleotide sequence ID" value="NZ_JAUSUG010000017.1"/>
</dbReference>
<dbReference type="SUPFAM" id="SSF161098">
    <property type="entry name" value="MetI-like"/>
    <property type="match status" value="1"/>
</dbReference>
<keyword evidence="6 7" id="KW-0472">Membrane</keyword>
<keyword evidence="5 7" id="KW-1133">Transmembrane helix</keyword>
<feature type="transmembrane region" description="Helical" evidence="7">
    <location>
        <begin position="84"/>
        <end position="108"/>
    </location>
</feature>
<feature type="domain" description="ABC transmembrane type-1" evidence="8">
    <location>
        <begin position="78"/>
        <end position="259"/>
    </location>
</feature>
<evidence type="ECO:0000256" key="3">
    <source>
        <dbReference type="ARBA" id="ARBA00022448"/>
    </source>
</evidence>
<dbReference type="Proteomes" id="UP001230005">
    <property type="component" value="Unassembled WGS sequence"/>
</dbReference>
<dbReference type="CDD" id="cd06261">
    <property type="entry name" value="TM_PBP2"/>
    <property type="match status" value="1"/>
</dbReference>
<dbReference type="InterPro" id="IPR035906">
    <property type="entry name" value="MetI-like_sf"/>
</dbReference>
<sequence>MSQLDINNMKNPKRAKYWWTFAAVTAFMAILYYIAFTETRLGAQRSIWESGPLLQRFFWDPFFMPEIHAKIPDYFGYMIETVAIAYAGTLMGAILAIPVGFLAAQNVGGHFSFIGKGVLNAVRAFPEILFAIIFVAAVGMGPFAGVLAISINSIGMLGKLYAEVIESIDMEIISTLKATGASKLQVLVYGVIPQVLPEFSSYALYRYEIDVRSSSVLGIVGAGGIGAPLILAANNRSFEEVGMMLFIIVLTVTVIDLISTNIRKRLV</sequence>
<feature type="transmembrane region" description="Helical" evidence="7">
    <location>
        <begin position="128"/>
        <end position="151"/>
    </location>
</feature>
<dbReference type="Pfam" id="PF00528">
    <property type="entry name" value="BPD_transp_1"/>
    <property type="match status" value="1"/>
</dbReference>
<keyword evidence="10" id="KW-1185">Reference proteome</keyword>
<proteinExistence type="inferred from homology"/>
<protein>
    <submittedName>
        <fullName evidence="9">Phosphonate transport system permease protein</fullName>
    </submittedName>
</protein>
<comment type="similarity">
    <text evidence="7">Belongs to the binding-protein-dependent transport system permease family.</text>
</comment>
<gene>
    <name evidence="9" type="ORF">J2S74_003959</name>
</gene>
<evidence type="ECO:0000259" key="8">
    <source>
        <dbReference type="PROSITE" id="PS50928"/>
    </source>
</evidence>